<accession>A0ABR0VPE7</accession>
<gene>
    <name evidence="3" type="ORF">DH2020_029140</name>
</gene>
<reference evidence="3 4" key="1">
    <citation type="journal article" date="2021" name="Comput. Struct. Biotechnol. J.">
        <title>De novo genome assembly of the potent medicinal plant Rehmannia glutinosa using nanopore technology.</title>
        <authorList>
            <person name="Ma L."/>
            <person name="Dong C."/>
            <person name="Song C."/>
            <person name="Wang X."/>
            <person name="Zheng X."/>
            <person name="Niu Y."/>
            <person name="Chen S."/>
            <person name="Feng W."/>
        </authorList>
    </citation>
    <scope>NUCLEOTIDE SEQUENCE [LARGE SCALE GENOMIC DNA]</scope>
    <source>
        <strain evidence="3">DH-2019</strain>
    </source>
</reference>
<protein>
    <submittedName>
        <fullName evidence="3">Uncharacterized protein</fullName>
    </submittedName>
</protein>
<feature type="coiled-coil region" evidence="1">
    <location>
        <begin position="62"/>
        <end position="125"/>
    </location>
</feature>
<organism evidence="3 4">
    <name type="scientific">Rehmannia glutinosa</name>
    <name type="common">Chinese foxglove</name>
    <dbReference type="NCBI Taxonomy" id="99300"/>
    <lineage>
        <taxon>Eukaryota</taxon>
        <taxon>Viridiplantae</taxon>
        <taxon>Streptophyta</taxon>
        <taxon>Embryophyta</taxon>
        <taxon>Tracheophyta</taxon>
        <taxon>Spermatophyta</taxon>
        <taxon>Magnoliopsida</taxon>
        <taxon>eudicotyledons</taxon>
        <taxon>Gunneridae</taxon>
        <taxon>Pentapetalae</taxon>
        <taxon>asterids</taxon>
        <taxon>lamiids</taxon>
        <taxon>Lamiales</taxon>
        <taxon>Orobanchaceae</taxon>
        <taxon>Rehmannieae</taxon>
        <taxon>Rehmannia</taxon>
    </lineage>
</organism>
<name>A0ABR0VPE7_REHGL</name>
<dbReference type="EMBL" id="JABTTQ020000899">
    <property type="protein sequence ID" value="KAK6137117.1"/>
    <property type="molecule type" value="Genomic_DNA"/>
</dbReference>
<proteinExistence type="predicted"/>
<evidence type="ECO:0000256" key="1">
    <source>
        <dbReference type="SAM" id="Coils"/>
    </source>
</evidence>
<comment type="caution">
    <text evidence="3">The sequence shown here is derived from an EMBL/GenBank/DDBJ whole genome shotgun (WGS) entry which is preliminary data.</text>
</comment>
<feature type="compositionally biased region" description="Acidic residues" evidence="2">
    <location>
        <begin position="260"/>
        <end position="270"/>
    </location>
</feature>
<evidence type="ECO:0000256" key="2">
    <source>
        <dbReference type="SAM" id="MobiDB-lite"/>
    </source>
</evidence>
<feature type="region of interest" description="Disordered" evidence="2">
    <location>
        <begin position="244"/>
        <end position="270"/>
    </location>
</feature>
<evidence type="ECO:0000313" key="4">
    <source>
        <dbReference type="Proteomes" id="UP001318860"/>
    </source>
</evidence>
<keyword evidence="1" id="KW-0175">Coiled coil</keyword>
<keyword evidence="4" id="KW-1185">Reference proteome</keyword>
<sequence length="270" mass="30872">MPRTLPNWLINGASRVLDTHAGEDSFELYKHTLLAPDQFALLPFEFTLLEELMAHNFFRSSLEEQQREVARLSEALRGAEAGSEKAIQEAKIGLMKENSSLLNKVQGLEMEVTKLKEVHESELNETYDTGRKEGFQDYITSVEYTSAIQKAREEGVKSFLNSHSYETLVAHRATIYLFEGFERCRDQALQENAFKRDFDLRKLDCFHMDDLEKTNEGEVAEEEGLDVVRDVDEVDETDEWTELMQSHLASTEPPPPAAAEVDDEDEDEES</sequence>
<evidence type="ECO:0000313" key="3">
    <source>
        <dbReference type="EMBL" id="KAK6137117.1"/>
    </source>
</evidence>
<dbReference type="Proteomes" id="UP001318860">
    <property type="component" value="Unassembled WGS sequence"/>
</dbReference>